<dbReference type="InterPro" id="IPR011008">
    <property type="entry name" value="Dimeric_a/b-barrel"/>
</dbReference>
<keyword evidence="2" id="KW-1185">Reference proteome</keyword>
<name>A0A6A6PRT5_9PEZI</name>
<proteinExistence type="predicted"/>
<protein>
    <submittedName>
        <fullName evidence="1">Uncharacterized protein</fullName>
    </submittedName>
</protein>
<accession>A0A6A6PRT5</accession>
<dbReference type="OrthoDB" id="2851338at2759"/>
<dbReference type="RefSeq" id="XP_033589379.1">
    <property type="nucleotide sequence ID" value="XM_033729775.1"/>
</dbReference>
<evidence type="ECO:0000313" key="2">
    <source>
        <dbReference type="Proteomes" id="UP000799767"/>
    </source>
</evidence>
<sequence length="252" mass="27552">MSQPALQGAAALAVWGSVSSNEVDEAALNDWWTNEHLPERMSIPGFLRARRYMARDEAASASGTTITRYLTLYETEDVHTLTSREYMAAVSNPTPGTRLYLPRLPSMDRAACRVAYSERRAEFAHAAWKTTGALMGMMEFIVPESNTVADAVEAIKPAFTQWAQNERSLMSCSLLVEDAEASAPGNGSQAHLNGNLGSAAQREGGSRCMLLLEFAKTLQPLVQDMGVFLDQSPFFDGPKVMRFYQFVAGIGA</sequence>
<dbReference type="SUPFAM" id="SSF54909">
    <property type="entry name" value="Dimeric alpha+beta barrel"/>
    <property type="match status" value="1"/>
</dbReference>
<dbReference type="GeneID" id="54470777"/>
<reference evidence="1" key="1">
    <citation type="journal article" date="2020" name="Stud. Mycol.">
        <title>101 Dothideomycetes genomes: a test case for predicting lifestyles and emergence of pathogens.</title>
        <authorList>
            <person name="Haridas S."/>
            <person name="Albert R."/>
            <person name="Binder M."/>
            <person name="Bloem J."/>
            <person name="Labutti K."/>
            <person name="Salamov A."/>
            <person name="Andreopoulos B."/>
            <person name="Baker S."/>
            <person name="Barry K."/>
            <person name="Bills G."/>
            <person name="Bluhm B."/>
            <person name="Cannon C."/>
            <person name="Castanera R."/>
            <person name="Culley D."/>
            <person name="Daum C."/>
            <person name="Ezra D."/>
            <person name="Gonzalez J."/>
            <person name="Henrissat B."/>
            <person name="Kuo A."/>
            <person name="Liang C."/>
            <person name="Lipzen A."/>
            <person name="Lutzoni F."/>
            <person name="Magnuson J."/>
            <person name="Mondo S."/>
            <person name="Nolan M."/>
            <person name="Ohm R."/>
            <person name="Pangilinan J."/>
            <person name="Park H.-J."/>
            <person name="Ramirez L."/>
            <person name="Alfaro M."/>
            <person name="Sun H."/>
            <person name="Tritt A."/>
            <person name="Yoshinaga Y."/>
            <person name="Zwiers L.-H."/>
            <person name="Turgeon B."/>
            <person name="Goodwin S."/>
            <person name="Spatafora J."/>
            <person name="Crous P."/>
            <person name="Grigoriev I."/>
        </authorList>
    </citation>
    <scope>NUCLEOTIDE SEQUENCE</scope>
    <source>
        <strain evidence="1">CBS 113389</strain>
    </source>
</reference>
<dbReference type="AlphaFoldDB" id="A0A6A6PRT5"/>
<evidence type="ECO:0000313" key="1">
    <source>
        <dbReference type="EMBL" id="KAF2482809.1"/>
    </source>
</evidence>
<dbReference type="Proteomes" id="UP000799767">
    <property type="component" value="Unassembled WGS sequence"/>
</dbReference>
<dbReference type="EMBL" id="MU001636">
    <property type="protein sequence ID" value="KAF2482809.1"/>
    <property type="molecule type" value="Genomic_DNA"/>
</dbReference>
<organism evidence="1 2">
    <name type="scientific">Neohortaea acidophila</name>
    <dbReference type="NCBI Taxonomy" id="245834"/>
    <lineage>
        <taxon>Eukaryota</taxon>
        <taxon>Fungi</taxon>
        <taxon>Dikarya</taxon>
        <taxon>Ascomycota</taxon>
        <taxon>Pezizomycotina</taxon>
        <taxon>Dothideomycetes</taxon>
        <taxon>Dothideomycetidae</taxon>
        <taxon>Mycosphaerellales</taxon>
        <taxon>Teratosphaeriaceae</taxon>
        <taxon>Neohortaea</taxon>
    </lineage>
</organism>
<gene>
    <name evidence="1" type="ORF">BDY17DRAFT_166859</name>
</gene>